<dbReference type="GO" id="GO:0016887">
    <property type="term" value="F:ATP hydrolysis activity"/>
    <property type="evidence" value="ECO:0007669"/>
    <property type="project" value="InterPro"/>
</dbReference>
<dbReference type="GO" id="GO:0005524">
    <property type="term" value="F:ATP binding"/>
    <property type="evidence" value="ECO:0007669"/>
    <property type="project" value="UniProtKB-KW"/>
</dbReference>
<dbReference type="Gene3D" id="3.40.50.300">
    <property type="entry name" value="P-loop containing nucleotide triphosphate hydrolases"/>
    <property type="match status" value="1"/>
</dbReference>
<evidence type="ECO:0000313" key="4">
    <source>
        <dbReference type="EMBL" id="CAB4291777.1"/>
    </source>
</evidence>
<proteinExistence type="predicted"/>
<feature type="domain" description="ABC transporter" evidence="3">
    <location>
        <begin position="35"/>
        <end position="150"/>
    </location>
</feature>
<gene>
    <name evidence="4" type="ORF">CURHAP_LOCUS52154</name>
</gene>
<dbReference type="InterPro" id="IPR027417">
    <property type="entry name" value="P-loop_NTPase"/>
</dbReference>
<evidence type="ECO:0000256" key="1">
    <source>
        <dbReference type="ARBA" id="ARBA00022741"/>
    </source>
</evidence>
<keyword evidence="1" id="KW-0547">Nucleotide-binding</keyword>
<dbReference type="SUPFAM" id="SSF52540">
    <property type="entry name" value="P-loop containing nucleoside triphosphate hydrolases"/>
    <property type="match status" value="1"/>
</dbReference>
<organism evidence="4 5">
    <name type="scientific">Prunus armeniaca</name>
    <name type="common">Apricot</name>
    <name type="synonym">Armeniaca vulgaris</name>
    <dbReference type="NCBI Taxonomy" id="36596"/>
    <lineage>
        <taxon>Eukaryota</taxon>
        <taxon>Viridiplantae</taxon>
        <taxon>Streptophyta</taxon>
        <taxon>Embryophyta</taxon>
        <taxon>Tracheophyta</taxon>
        <taxon>Spermatophyta</taxon>
        <taxon>Magnoliopsida</taxon>
        <taxon>eudicotyledons</taxon>
        <taxon>Gunneridae</taxon>
        <taxon>Pentapetalae</taxon>
        <taxon>rosids</taxon>
        <taxon>fabids</taxon>
        <taxon>Rosales</taxon>
        <taxon>Rosaceae</taxon>
        <taxon>Amygdaloideae</taxon>
        <taxon>Amygdaleae</taxon>
        <taxon>Prunus</taxon>
    </lineage>
</organism>
<dbReference type="InterPro" id="IPR050173">
    <property type="entry name" value="ABC_transporter_C-like"/>
</dbReference>
<dbReference type="InterPro" id="IPR003439">
    <property type="entry name" value="ABC_transporter-like_ATP-bd"/>
</dbReference>
<dbReference type="Pfam" id="PF00005">
    <property type="entry name" value="ABC_tran"/>
    <property type="match status" value="1"/>
</dbReference>
<dbReference type="PANTHER" id="PTHR24223:SF362">
    <property type="entry name" value="ABC TRANSPORTER C FAMILY MEMBER 4"/>
    <property type="match status" value="1"/>
</dbReference>
<dbReference type="Proteomes" id="UP000507222">
    <property type="component" value="Unassembled WGS sequence"/>
</dbReference>
<accession>A0A6J5VVX8</accession>
<dbReference type="GO" id="GO:0016020">
    <property type="term" value="C:membrane"/>
    <property type="evidence" value="ECO:0007669"/>
    <property type="project" value="TreeGrafter"/>
</dbReference>
<dbReference type="PANTHER" id="PTHR24223">
    <property type="entry name" value="ATP-BINDING CASSETTE SUB-FAMILY C"/>
    <property type="match status" value="1"/>
</dbReference>
<dbReference type="GO" id="GO:0042626">
    <property type="term" value="F:ATPase-coupled transmembrane transporter activity"/>
    <property type="evidence" value="ECO:0007669"/>
    <property type="project" value="TreeGrafter"/>
</dbReference>
<protein>
    <recommendedName>
        <fullName evidence="3">ABC transporter domain-containing protein</fullName>
    </recommendedName>
</protein>
<evidence type="ECO:0000259" key="3">
    <source>
        <dbReference type="Pfam" id="PF00005"/>
    </source>
</evidence>
<dbReference type="EMBL" id="CAEKDK010000008">
    <property type="protein sequence ID" value="CAB4291777.1"/>
    <property type="molecule type" value="Genomic_DNA"/>
</dbReference>
<dbReference type="AlphaFoldDB" id="A0A6J5VVX8"/>
<keyword evidence="2" id="KW-0067">ATP-binding</keyword>
<evidence type="ECO:0000256" key="2">
    <source>
        <dbReference type="ARBA" id="ARBA00022840"/>
    </source>
</evidence>
<name>A0A6J5VVX8_PRUAR</name>
<sequence length="159" mass="17829">MQVVITWPSPLLCLKLNKPCSFDIVQIHLWFSKASIHWGEKIGVVDRTGSGKSILIQVFFRLVEPSGGKIIIDGIDITTIGLHNIRNCGRNIDPVGMYSDEEIWKSLERCQLKDEVAAKPDKLNYLVADDGDNWSMGQTQLLCLGRVMLAAKHSHRSID</sequence>
<evidence type="ECO:0000313" key="5">
    <source>
        <dbReference type="Proteomes" id="UP000507222"/>
    </source>
</evidence>
<reference evidence="4 5" key="1">
    <citation type="submission" date="2020-05" db="EMBL/GenBank/DDBJ databases">
        <authorList>
            <person name="Campoy J."/>
            <person name="Schneeberger K."/>
            <person name="Spophaly S."/>
        </authorList>
    </citation>
    <scope>NUCLEOTIDE SEQUENCE [LARGE SCALE GENOMIC DNA]</scope>
    <source>
        <strain evidence="4">PruArmRojPasFocal</strain>
    </source>
</reference>